<evidence type="ECO:0000256" key="4">
    <source>
        <dbReference type="ARBA" id="ARBA00002713"/>
    </source>
</evidence>
<comment type="similarity">
    <text evidence="6">Belongs to the mannonate dehydratase family.</text>
</comment>
<dbReference type="PANTHER" id="PTHR30387">
    <property type="entry name" value="MANNONATE DEHYDRATASE"/>
    <property type="match status" value="1"/>
</dbReference>
<dbReference type="EMBL" id="QRDX01000006">
    <property type="protein sequence ID" value="RED47502.1"/>
    <property type="molecule type" value="Genomic_DNA"/>
</dbReference>
<comment type="cofactor">
    <cofactor evidence="3">
        <name>Fe(2+)</name>
        <dbReference type="ChEBI" id="CHEBI:29033"/>
    </cofactor>
</comment>
<evidence type="ECO:0000256" key="7">
    <source>
        <dbReference type="ARBA" id="ARBA00012927"/>
    </source>
</evidence>
<sequence>MERLLKTGQWKDLPMRPGFGSFMHPTEDKLMLIKQLGVDEIILNMYRNNLIDTNFDSLPLPGDHQWEYKDLLMLRKTVENAGIRFLALENMPFSFYDKIMMGQPGREEQLKHVQETIANMGAAGIPVLGYGWTPTGVWRSSTTYPIRGGAQSMSIDLDDFKRAPLSHGRVFSEDEMWDYYQYFLEGVLPVAEEAGVTLALHPNDPPVPSLAGVPQLFRSFEAYKKGMSMVESENHGLQYCLGNFSAMGENLDEVTEYFAKQDKLVYVHFQTISNSLVNNTKLNEVFVDMPGYYDPVAMLKKLKDVGYKGMIMPGHVPKIIGDVSWEERGRAFTIGYIKGIIASLNHDN</sequence>
<gene>
    <name evidence="11" type="ORF">DFQ02_106129</name>
</gene>
<evidence type="ECO:0000256" key="6">
    <source>
        <dbReference type="ARBA" id="ARBA00007389"/>
    </source>
</evidence>
<keyword evidence="9" id="KW-0464">Manganese</keyword>
<keyword evidence="12" id="KW-1185">Reference proteome</keyword>
<keyword evidence="10" id="KW-0456">Lyase</keyword>
<accession>A0A3D9HDE3</accession>
<organism evidence="11 12">
    <name type="scientific">Seonamhaeicola aphaedonensis</name>
    <dbReference type="NCBI Taxonomy" id="1461338"/>
    <lineage>
        <taxon>Bacteria</taxon>
        <taxon>Pseudomonadati</taxon>
        <taxon>Bacteroidota</taxon>
        <taxon>Flavobacteriia</taxon>
        <taxon>Flavobacteriales</taxon>
        <taxon>Flavobacteriaceae</taxon>
    </lineage>
</organism>
<name>A0A3D9HDE3_9FLAO</name>
<dbReference type="UniPathway" id="UPA00246"/>
<evidence type="ECO:0000313" key="11">
    <source>
        <dbReference type="EMBL" id="RED47502.1"/>
    </source>
</evidence>
<evidence type="ECO:0000256" key="8">
    <source>
        <dbReference type="ARBA" id="ARBA00023004"/>
    </source>
</evidence>
<dbReference type="PANTHER" id="PTHR30387:SF2">
    <property type="entry name" value="MANNONATE DEHYDRATASE"/>
    <property type="match status" value="1"/>
</dbReference>
<dbReference type="GO" id="GO:0008927">
    <property type="term" value="F:mannonate dehydratase activity"/>
    <property type="evidence" value="ECO:0007669"/>
    <property type="project" value="UniProtKB-EC"/>
</dbReference>
<dbReference type="Proteomes" id="UP000256629">
    <property type="component" value="Unassembled WGS sequence"/>
</dbReference>
<evidence type="ECO:0000256" key="1">
    <source>
        <dbReference type="ARBA" id="ARBA00001794"/>
    </source>
</evidence>
<evidence type="ECO:0000256" key="10">
    <source>
        <dbReference type="ARBA" id="ARBA00023239"/>
    </source>
</evidence>
<dbReference type="InterPro" id="IPR004628">
    <property type="entry name" value="Man_deHydtase"/>
</dbReference>
<dbReference type="InterPro" id="IPR036237">
    <property type="entry name" value="Xyl_isomerase-like_sf"/>
</dbReference>
<dbReference type="Pfam" id="PF03786">
    <property type="entry name" value="UxuA"/>
    <property type="match status" value="2"/>
</dbReference>
<dbReference type="GO" id="GO:0008198">
    <property type="term" value="F:ferrous iron binding"/>
    <property type="evidence" value="ECO:0007669"/>
    <property type="project" value="TreeGrafter"/>
</dbReference>
<protein>
    <recommendedName>
        <fullName evidence="7">mannonate dehydratase</fullName>
        <ecNumber evidence="7">4.2.1.8</ecNumber>
    </recommendedName>
</protein>
<dbReference type="EC" id="4.2.1.8" evidence="7"/>
<dbReference type="AlphaFoldDB" id="A0A3D9HDE3"/>
<dbReference type="OrthoDB" id="9780250at2"/>
<proteinExistence type="inferred from homology"/>
<dbReference type="RefSeq" id="WP_116524477.1">
    <property type="nucleotide sequence ID" value="NZ_QRDX01000006.1"/>
</dbReference>
<keyword evidence="8" id="KW-0408">Iron</keyword>
<evidence type="ECO:0000256" key="2">
    <source>
        <dbReference type="ARBA" id="ARBA00001936"/>
    </source>
</evidence>
<comment type="caution">
    <text evidence="11">The sequence shown here is derived from an EMBL/GenBank/DDBJ whole genome shotgun (WGS) entry which is preliminary data.</text>
</comment>
<comment type="function">
    <text evidence="4">Catalyzes the dehydration of D-mannonate.</text>
</comment>
<evidence type="ECO:0000256" key="3">
    <source>
        <dbReference type="ARBA" id="ARBA00001954"/>
    </source>
</evidence>
<dbReference type="Gene3D" id="3.20.20.150">
    <property type="entry name" value="Divalent-metal-dependent TIM barrel enzymes"/>
    <property type="match status" value="1"/>
</dbReference>
<comment type="pathway">
    <text evidence="5">Carbohydrate metabolism; pentose and glucuronate interconversion.</text>
</comment>
<reference evidence="11 12" key="1">
    <citation type="submission" date="2018-07" db="EMBL/GenBank/DDBJ databases">
        <title>Genomic Encyclopedia of Type Strains, Phase III (KMG-III): the genomes of soil and plant-associated and newly described type strains.</title>
        <authorList>
            <person name="Whitman W."/>
        </authorList>
    </citation>
    <scope>NUCLEOTIDE SEQUENCE [LARGE SCALE GENOMIC DNA]</scope>
    <source>
        <strain evidence="11 12">CECT 8487</strain>
    </source>
</reference>
<dbReference type="GO" id="GO:0030145">
    <property type="term" value="F:manganese ion binding"/>
    <property type="evidence" value="ECO:0007669"/>
    <property type="project" value="TreeGrafter"/>
</dbReference>
<evidence type="ECO:0000256" key="5">
    <source>
        <dbReference type="ARBA" id="ARBA00004892"/>
    </source>
</evidence>
<comment type="catalytic activity">
    <reaction evidence="1">
        <text>D-mannonate = 2-dehydro-3-deoxy-D-gluconate + H2O</text>
        <dbReference type="Rhea" id="RHEA:20097"/>
        <dbReference type="ChEBI" id="CHEBI:15377"/>
        <dbReference type="ChEBI" id="CHEBI:17767"/>
        <dbReference type="ChEBI" id="CHEBI:57990"/>
        <dbReference type="EC" id="4.2.1.8"/>
    </reaction>
</comment>
<evidence type="ECO:0000256" key="9">
    <source>
        <dbReference type="ARBA" id="ARBA00023211"/>
    </source>
</evidence>
<evidence type="ECO:0000313" key="12">
    <source>
        <dbReference type="Proteomes" id="UP000256629"/>
    </source>
</evidence>
<comment type="cofactor">
    <cofactor evidence="2">
        <name>Mn(2+)</name>
        <dbReference type="ChEBI" id="CHEBI:29035"/>
    </cofactor>
</comment>
<dbReference type="SUPFAM" id="SSF51658">
    <property type="entry name" value="Xylose isomerase-like"/>
    <property type="match status" value="1"/>
</dbReference>
<dbReference type="GO" id="GO:0042840">
    <property type="term" value="P:D-glucuronate catabolic process"/>
    <property type="evidence" value="ECO:0007669"/>
    <property type="project" value="TreeGrafter"/>
</dbReference>